<accession>A0A553PRS2</accession>
<evidence type="ECO:0000256" key="1">
    <source>
        <dbReference type="SAM" id="MobiDB-lite"/>
    </source>
</evidence>
<proteinExistence type="predicted"/>
<feature type="region of interest" description="Disordered" evidence="1">
    <location>
        <begin position="153"/>
        <end position="176"/>
    </location>
</feature>
<evidence type="ECO:0000313" key="3">
    <source>
        <dbReference type="Proteomes" id="UP000318571"/>
    </source>
</evidence>
<comment type="caution">
    <text evidence="2">The sequence shown here is derived from an EMBL/GenBank/DDBJ whole genome shotgun (WGS) entry which is preliminary data.</text>
</comment>
<evidence type="ECO:0000313" key="2">
    <source>
        <dbReference type="EMBL" id="TRY80388.1"/>
    </source>
</evidence>
<keyword evidence="3" id="KW-1185">Reference proteome</keyword>
<organism evidence="2 3">
    <name type="scientific">Tigriopus californicus</name>
    <name type="common">Marine copepod</name>
    <dbReference type="NCBI Taxonomy" id="6832"/>
    <lineage>
        <taxon>Eukaryota</taxon>
        <taxon>Metazoa</taxon>
        <taxon>Ecdysozoa</taxon>
        <taxon>Arthropoda</taxon>
        <taxon>Crustacea</taxon>
        <taxon>Multicrustacea</taxon>
        <taxon>Hexanauplia</taxon>
        <taxon>Copepoda</taxon>
        <taxon>Harpacticoida</taxon>
        <taxon>Harpacticidae</taxon>
        <taxon>Tigriopus</taxon>
    </lineage>
</organism>
<gene>
    <name evidence="2" type="ORF">TCAL_14526</name>
</gene>
<protein>
    <submittedName>
        <fullName evidence="2">Uncharacterized protein</fullName>
    </submittedName>
</protein>
<dbReference type="Proteomes" id="UP000318571">
    <property type="component" value="Chromosome 12"/>
</dbReference>
<reference evidence="2 3" key="1">
    <citation type="journal article" date="2018" name="Nat. Ecol. Evol.">
        <title>Genomic signatures of mitonuclear coevolution across populations of Tigriopus californicus.</title>
        <authorList>
            <person name="Barreto F.S."/>
            <person name="Watson E.T."/>
            <person name="Lima T.G."/>
            <person name="Willett C.S."/>
            <person name="Edmands S."/>
            <person name="Li W."/>
            <person name="Burton R.S."/>
        </authorList>
    </citation>
    <scope>NUCLEOTIDE SEQUENCE [LARGE SCALE GENOMIC DNA]</scope>
    <source>
        <strain evidence="2 3">San Diego</strain>
    </source>
</reference>
<dbReference type="EMBL" id="VCGU01000001">
    <property type="protein sequence ID" value="TRY80388.1"/>
    <property type="molecule type" value="Genomic_DNA"/>
</dbReference>
<dbReference type="AlphaFoldDB" id="A0A553PRS2"/>
<name>A0A553PRS2_TIGCA</name>
<sequence>MKCQTLLALIAVYRPAYSSNDKFHPTTFKNFEATQPRPTLGDVPEFKNDPMFVVPPNGTFSPLDRHLLTAQHKRSRDDISSTISPKVRAIMRHLPIGFYGYPSYYAGEFEEPKPELGPYIHREVPEGTSSEEYWKNNLISQLQDLKRVLLKVPSNKNPNSRSDPIPQLRHPVTSEETVNQLPHEDDIFTQGVVAQNTTTQASSSSFLESSTKVTLRNISELSNSAENEAQNINVTSNVVPNSWNNEGSHGQGFRLFQEGMAQSVGDYPDDAHEIHIALEGPSKSFDEFGQSDFKETSTPFMKLEDMVDDFGNITPQSKELHNPSQ</sequence>